<protein>
    <submittedName>
        <fullName evidence="1">Uncharacterized protein</fullName>
    </submittedName>
</protein>
<reference evidence="1" key="1">
    <citation type="submission" date="2023-06" db="EMBL/GenBank/DDBJ databases">
        <authorList>
            <consortium name="Lawrence Berkeley National Laboratory"/>
            <person name="Ahrendt S."/>
            <person name="Sahu N."/>
            <person name="Indic B."/>
            <person name="Wong-Bajracharya J."/>
            <person name="Merenyi Z."/>
            <person name="Ke H.-M."/>
            <person name="Monk M."/>
            <person name="Kocsube S."/>
            <person name="Drula E."/>
            <person name="Lipzen A."/>
            <person name="Balint B."/>
            <person name="Henrissat B."/>
            <person name="Andreopoulos B."/>
            <person name="Martin F.M."/>
            <person name="Harder C.B."/>
            <person name="Rigling D."/>
            <person name="Ford K.L."/>
            <person name="Foster G.D."/>
            <person name="Pangilinan J."/>
            <person name="Papanicolaou A."/>
            <person name="Barry K."/>
            <person name="LaButti K."/>
            <person name="Viragh M."/>
            <person name="Koriabine M."/>
            <person name="Yan M."/>
            <person name="Riley R."/>
            <person name="Champramary S."/>
            <person name="Plett K.L."/>
            <person name="Tsai I.J."/>
            <person name="Slot J."/>
            <person name="Sipos G."/>
            <person name="Plett J."/>
            <person name="Nagy L.G."/>
            <person name="Grigoriev I.V."/>
        </authorList>
    </citation>
    <scope>NUCLEOTIDE SEQUENCE</scope>
    <source>
        <strain evidence="1">ICMP 16352</strain>
    </source>
</reference>
<gene>
    <name evidence="1" type="ORF">IW261DRAFT_1558605</name>
</gene>
<accession>A0AA39UL93</accession>
<dbReference type="AlphaFoldDB" id="A0AA39UL93"/>
<sequence length="106" mass="11683">MPLDELAFAWDQITVYKNVGRNWGIGRQFGPSYEETTVFLSKTTRIVGFEISYLCGFCAKATPVPVPVTCSQLESLKLSVASVLLHSLLDDLSLPSLSSLDIDRKS</sequence>
<evidence type="ECO:0000313" key="1">
    <source>
        <dbReference type="EMBL" id="KAK0487544.1"/>
    </source>
</evidence>
<name>A0AA39UL93_9AGAR</name>
<keyword evidence="2" id="KW-1185">Reference proteome</keyword>
<proteinExistence type="predicted"/>
<evidence type="ECO:0000313" key="2">
    <source>
        <dbReference type="Proteomes" id="UP001175227"/>
    </source>
</evidence>
<organism evidence="1 2">
    <name type="scientific">Armillaria novae-zelandiae</name>
    <dbReference type="NCBI Taxonomy" id="153914"/>
    <lineage>
        <taxon>Eukaryota</taxon>
        <taxon>Fungi</taxon>
        <taxon>Dikarya</taxon>
        <taxon>Basidiomycota</taxon>
        <taxon>Agaricomycotina</taxon>
        <taxon>Agaricomycetes</taxon>
        <taxon>Agaricomycetidae</taxon>
        <taxon>Agaricales</taxon>
        <taxon>Marasmiineae</taxon>
        <taxon>Physalacriaceae</taxon>
        <taxon>Armillaria</taxon>
    </lineage>
</organism>
<dbReference type="EMBL" id="JAUEPR010000003">
    <property type="protein sequence ID" value="KAK0487544.1"/>
    <property type="molecule type" value="Genomic_DNA"/>
</dbReference>
<comment type="caution">
    <text evidence="1">The sequence shown here is derived from an EMBL/GenBank/DDBJ whole genome shotgun (WGS) entry which is preliminary data.</text>
</comment>
<dbReference type="Proteomes" id="UP001175227">
    <property type="component" value="Unassembled WGS sequence"/>
</dbReference>